<protein>
    <recommendedName>
        <fullName evidence="6">Flavoprotein domain-containing protein</fullName>
    </recommendedName>
</protein>
<feature type="domain" description="Flavoprotein" evidence="3">
    <location>
        <begin position="17"/>
        <end position="188"/>
    </location>
</feature>
<dbReference type="InterPro" id="IPR003382">
    <property type="entry name" value="Flavoprotein"/>
</dbReference>
<dbReference type="EMBL" id="LAZR01000008">
    <property type="protein sequence ID" value="KKO08968.1"/>
    <property type="molecule type" value="Genomic_DNA"/>
</dbReference>
<dbReference type="Gene3D" id="3.40.50.10300">
    <property type="entry name" value="CoaB-like"/>
    <property type="match status" value="1"/>
</dbReference>
<evidence type="ECO:0000313" key="5">
    <source>
        <dbReference type="EMBL" id="KKO08968.1"/>
    </source>
</evidence>
<reference evidence="5" key="1">
    <citation type="journal article" date="2015" name="Nature">
        <title>Complex archaea that bridge the gap between prokaryotes and eukaryotes.</title>
        <authorList>
            <person name="Spang A."/>
            <person name="Saw J.H."/>
            <person name="Jorgensen S.L."/>
            <person name="Zaremba-Niedzwiedzka K."/>
            <person name="Martijn J."/>
            <person name="Lind A.E."/>
            <person name="van Eijk R."/>
            <person name="Schleper C."/>
            <person name="Guy L."/>
            <person name="Ettema T.J."/>
        </authorList>
    </citation>
    <scope>NUCLEOTIDE SEQUENCE</scope>
</reference>
<keyword evidence="1" id="KW-0210">Decarboxylase</keyword>
<dbReference type="Pfam" id="PF02441">
    <property type="entry name" value="Flavoprotein"/>
    <property type="match status" value="1"/>
</dbReference>
<dbReference type="GO" id="GO:0071513">
    <property type="term" value="C:phosphopantothenoylcysteine decarboxylase complex"/>
    <property type="evidence" value="ECO:0007669"/>
    <property type="project" value="TreeGrafter"/>
</dbReference>
<dbReference type="Gene3D" id="3.40.50.1950">
    <property type="entry name" value="Flavin prenyltransferase-like"/>
    <property type="match status" value="1"/>
</dbReference>
<dbReference type="InterPro" id="IPR007085">
    <property type="entry name" value="DNA/pantothenate-metab_flavo_C"/>
</dbReference>
<dbReference type="GO" id="GO:0004633">
    <property type="term" value="F:phosphopantothenoylcysteine decarboxylase activity"/>
    <property type="evidence" value="ECO:0007669"/>
    <property type="project" value="InterPro"/>
</dbReference>
<dbReference type="GO" id="GO:0004632">
    <property type="term" value="F:phosphopantothenate--cysteine ligase activity"/>
    <property type="evidence" value="ECO:0007669"/>
    <property type="project" value="InterPro"/>
</dbReference>
<dbReference type="InterPro" id="IPR036551">
    <property type="entry name" value="Flavin_trans-like"/>
</dbReference>
<dbReference type="Pfam" id="PF04127">
    <property type="entry name" value="DFP"/>
    <property type="match status" value="1"/>
</dbReference>
<organism evidence="5">
    <name type="scientific">marine sediment metagenome</name>
    <dbReference type="NCBI Taxonomy" id="412755"/>
    <lineage>
        <taxon>unclassified sequences</taxon>
        <taxon>metagenomes</taxon>
        <taxon>ecological metagenomes</taxon>
    </lineage>
</organism>
<dbReference type="GO" id="GO:0010181">
    <property type="term" value="F:FMN binding"/>
    <property type="evidence" value="ECO:0007669"/>
    <property type="project" value="InterPro"/>
</dbReference>
<name>A0A0F9W9I0_9ZZZZ</name>
<proteinExistence type="inferred from homology"/>
<evidence type="ECO:0000259" key="4">
    <source>
        <dbReference type="Pfam" id="PF04127"/>
    </source>
</evidence>
<dbReference type="InterPro" id="IPR035929">
    <property type="entry name" value="CoaB-like_sf"/>
</dbReference>
<dbReference type="AlphaFoldDB" id="A0A0F9W9I0"/>
<dbReference type="NCBIfam" id="TIGR00521">
    <property type="entry name" value="coaBC_dfp"/>
    <property type="match status" value="1"/>
</dbReference>
<dbReference type="GO" id="GO:0015941">
    <property type="term" value="P:pantothenate catabolic process"/>
    <property type="evidence" value="ECO:0007669"/>
    <property type="project" value="InterPro"/>
</dbReference>
<dbReference type="SUPFAM" id="SSF52507">
    <property type="entry name" value="Homo-oligomeric flavin-containing Cys decarboxylases, HFCD"/>
    <property type="match status" value="1"/>
</dbReference>
<comment type="caution">
    <text evidence="5">The sequence shown here is derived from an EMBL/GenBank/DDBJ whole genome shotgun (WGS) entry which is preliminary data.</text>
</comment>
<sequence>MNDDGLTAASLATLANKRILLGMTGGIAAYKCAELTRLLTRAGADVRVVMTTAATEFITPLTMQALSGHRVHLDLLDVDAEAGMGHIELARWPDLIVVAPASADFLARMVGGQAGDLLTTLLLASRAPVVLAPAMNQAMWLNPATQDNLLKLRDRGCHIAGPASGSQACGDTGPGRMLEPADIADACAGLFVPGLLNGLHLTITAGPTREAIDPVRFISNHSSGKMGYALATEAVQAGARVTLISGPVNLPVPDRVHCIAVTTAQEMLDASLLSADNSDVFIGVAAVADYRVSDTSDHKIKKTADTLQLNLVRNPDIIGTLAALEKRPLMVGFAAETQHIEQFGREKLQRKNLDLLFANDATATFNSDDICATALWGEHGSQTLGPANKNLVARQMLTLIAERVSAGQPDA</sequence>
<gene>
    <name evidence="5" type="ORF">LCGC14_0040870</name>
</gene>
<dbReference type="GO" id="GO:0015937">
    <property type="term" value="P:coenzyme A biosynthetic process"/>
    <property type="evidence" value="ECO:0007669"/>
    <property type="project" value="InterPro"/>
</dbReference>
<evidence type="ECO:0000259" key="3">
    <source>
        <dbReference type="Pfam" id="PF02441"/>
    </source>
</evidence>
<evidence type="ECO:0008006" key="6">
    <source>
        <dbReference type="Google" id="ProtNLM"/>
    </source>
</evidence>
<feature type="domain" description="DNA/pantothenate metabolism flavoprotein C-terminal" evidence="4">
    <location>
        <begin position="196"/>
        <end position="402"/>
    </location>
</feature>
<evidence type="ECO:0000256" key="1">
    <source>
        <dbReference type="ARBA" id="ARBA00022793"/>
    </source>
</evidence>
<dbReference type="PANTHER" id="PTHR14359:SF6">
    <property type="entry name" value="PHOSPHOPANTOTHENOYLCYSTEINE DECARBOXYLASE"/>
    <property type="match status" value="1"/>
</dbReference>
<keyword evidence="2" id="KW-0456">Lyase</keyword>
<dbReference type="SUPFAM" id="SSF102645">
    <property type="entry name" value="CoaB-like"/>
    <property type="match status" value="1"/>
</dbReference>
<accession>A0A0F9W9I0</accession>
<dbReference type="HAMAP" id="MF_02225">
    <property type="entry name" value="CoaBC"/>
    <property type="match status" value="1"/>
</dbReference>
<evidence type="ECO:0000256" key="2">
    <source>
        <dbReference type="ARBA" id="ARBA00023239"/>
    </source>
</evidence>
<dbReference type="PANTHER" id="PTHR14359">
    <property type="entry name" value="HOMO-OLIGOMERIC FLAVIN CONTAINING CYS DECARBOXYLASE FAMILY"/>
    <property type="match status" value="1"/>
</dbReference>
<dbReference type="InterPro" id="IPR005252">
    <property type="entry name" value="CoaBC"/>
</dbReference>